<evidence type="ECO:0000259" key="7">
    <source>
        <dbReference type="PROSITE" id="PS52004"/>
    </source>
</evidence>
<dbReference type="Gene3D" id="1.10.1240.100">
    <property type="match status" value="1"/>
</dbReference>
<dbReference type="CDD" id="cd00833">
    <property type="entry name" value="PKS"/>
    <property type="match status" value="1"/>
</dbReference>
<dbReference type="InterPro" id="IPR032821">
    <property type="entry name" value="PKS_assoc"/>
</dbReference>
<dbReference type="InterPro" id="IPR013968">
    <property type="entry name" value="PKS_KR"/>
</dbReference>
<proteinExistence type="predicted"/>
<evidence type="ECO:0000256" key="5">
    <source>
        <dbReference type="ARBA" id="ARBA00048404"/>
    </source>
</evidence>
<dbReference type="InterPro" id="IPR016036">
    <property type="entry name" value="Malonyl_transacylase_ACP-bd"/>
</dbReference>
<dbReference type="InterPro" id="IPR014030">
    <property type="entry name" value="Ketoacyl_synth_N"/>
</dbReference>
<dbReference type="Pfam" id="PF08659">
    <property type="entry name" value="KR"/>
    <property type="match status" value="1"/>
</dbReference>
<sequence>MDPQQKLLLQCSYRALEDAGIPMEKASGTKTGVYIGLMNKDFELNRVNLPPNEISHWTGSGLAVSIASNRISYTFNLTGPSFTIDCACSSSLVALHLACQGIRQGDCDMALCGGVNCIIEPGIFISLSKAKMISPDGTSKAFSNRADGYGRGEGCGIVLLKPLKRALQDSDHIWGVISKTAVNQDGHSVSPITKPSMIQQEELLRRVYSTEHDLTRVQYIEAHGTGTPVGDPIEASSISNVIAKARPPGSEPLIIGSVKSNIGHTESAAGVAGLIKVLLMMKHETIVPSVFYSEESASIDAGALNIRIPTKVEKWQSSDPAGRVAGINNFGFGGTNAHAVIKQYKNPVVAIDGDREFQYFVLSAASEKSLTMMIEEIIDEVNKDSAESFESLSYTSACRRSHSKHKYRKAFLTSSLTNLKEQLQSALSKNIKPSKLDISLVFVFCGNGLTYRGMCRQLLKQEPIFRQKVEEIETLLQSYRNVTILDKLENDSDEDGDSSRPDIVQPLLFAVQVGIFSLFQHWGIRPDAVLGHSIGEVAAAHCSGLLSLEDAVKVIHYRSALQSKVTGGKMLVVSNMAVSQVLKLLSPYPEKICLAAFNSPQSCTLSGDADAIDKLQETLSNVEGSDALFLRTLDVSSAFHSHRMNPILSQVENSIGRLQQRDTNTELYSTVSGAAVSDGDFCSGKYWAQNIREPVLFESAVRAAAEGKRNVVFVEIGPRRALQRNIIETLGESPDSSNGVCAQYCESYFCTKTVPVVEMNNEGDTNCQLSVIPLKPEAHKLFHKDAVYIVTGGLTGLGFETVRFIAKRGGGNIIILSRRSPTPGMEQEIEAVQKECGAVIDALQCDVSVTEQVQKAIDTIKHTFPIKGVFHSAVVLHDGILEKLDRSLYEKVMKPKVSGALSLHHATKHCNLDYFVCYSSVASFTGNASQSNYAAANSFLDRFCHYRRHLGLAAQSINWGALNVGLLLNKDHLQKFLETRGLMLLQPNEIEQSLQDCLLLNKPQQLICKFNFKNLRRNTSQNASLGLRLASLVKEKVGDSTEPDTATEHPHQSPSEYVRTVLSETLDVKPEELTEGTQLSTLGIDSMLAMTLQNQFSKGRGVTVPLVKFLDPNSTVGTLFKALNQHL</sequence>
<protein>
    <recommendedName>
        <fullName evidence="10">Carrier domain-containing protein</fullName>
    </recommendedName>
</protein>
<dbReference type="InterPro" id="IPR014043">
    <property type="entry name" value="Acyl_transferase_dom"/>
</dbReference>
<dbReference type="SUPFAM" id="SSF47336">
    <property type="entry name" value="ACP-like"/>
    <property type="match status" value="1"/>
</dbReference>
<evidence type="ECO:0008006" key="10">
    <source>
        <dbReference type="Google" id="ProtNLM"/>
    </source>
</evidence>
<comment type="pathway">
    <text evidence="1">Lipid metabolism; fatty acid biosynthesis.</text>
</comment>
<dbReference type="Proteomes" id="UP001591681">
    <property type="component" value="Unassembled WGS sequence"/>
</dbReference>
<evidence type="ECO:0000256" key="3">
    <source>
        <dbReference type="ARBA" id="ARBA00022553"/>
    </source>
</evidence>
<evidence type="ECO:0000259" key="6">
    <source>
        <dbReference type="PROSITE" id="PS50075"/>
    </source>
</evidence>
<dbReference type="InterPro" id="IPR018201">
    <property type="entry name" value="Ketoacyl_synth_AS"/>
</dbReference>
<evidence type="ECO:0000256" key="2">
    <source>
        <dbReference type="ARBA" id="ARBA00022450"/>
    </source>
</evidence>
<dbReference type="SUPFAM" id="SSF53901">
    <property type="entry name" value="Thiolase-like"/>
    <property type="match status" value="1"/>
</dbReference>
<dbReference type="InterPro" id="IPR050444">
    <property type="entry name" value="Polyketide_Synthase"/>
</dbReference>
<dbReference type="InterPro" id="IPR001227">
    <property type="entry name" value="Ac_transferase_dom_sf"/>
</dbReference>
<dbReference type="InterPro" id="IPR014031">
    <property type="entry name" value="Ketoacyl_synth_C"/>
</dbReference>
<dbReference type="AlphaFoldDB" id="A0ABD1JG01"/>
<evidence type="ECO:0000256" key="4">
    <source>
        <dbReference type="ARBA" id="ARBA00022679"/>
    </source>
</evidence>
<reference evidence="8 9" key="1">
    <citation type="submission" date="2024-09" db="EMBL/GenBank/DDBJ databases">
        <title>A chromosome-level genome assembly of Gray's grenadier anchovy, Coilia grayii.</title>
        <authorList>
            <person name="Fu Z."/>
        </authorList>
    </citation>
    <scope>NUCLEOTIDE SEQUENCE [LARGE SCALE GENOMIC DNA]</scope>
    <source>
        <strain evidence="8">G4</strain>
        <tissue evidence="8">Muscle</tissue>
    </source>
</reference>
<dbReference type="SMART" id="SM00822">
    <property type="entry name" value="PKS_KR"/>
    <property type="match status" value="1"/>
</dbReference>
<dbReference type="Pfam" id="PF16197">
    <property type="entry name" value="KAsynt_C_assoc"/>
    <property type="match status" value="1"/>
</dbReference>
<feature type="domain" description="Ketosynthase family 3 (KS3)" evidence="7">
    <location>
        <begin position="1"/>
        <end position="343"/>
    </location>
</feature>
<dbReference type="SUPFAM" id="SSF55048">
    <property type="entry name" value="Probable ACP-binding domain of malonyl-CoA ACP transacylase"/>
    <property type="match status" value="1"/>
</dbReference>
<dbReference type="Pfam" id="PF02801">
    <property type="entry name" value="Ketoacyl-synt_C"/>
    <property type="match status" value="1"/>
</dbReference>
<evidence type="ECO:0000313" key="8">
    <source>
        <dbReference type="EMBL" id="KAL2085674.1"/>
    </source>
</evidence>
<dbReference type="CDD" id="cd05274">
    <property type="entry name" value="KR_FAS_SDR_x"/>
    <property type="match status" value="1"/>
</dbReference>
<dbReference type="InterPro" id="IPR009081">
    <property type="entry name" value="PP-bd_ACP"/>
</dbReference>
<dbReference type="InterPro" id="IPR020841">
    <property type="entry name" value="PKS_Beta-ketoAc_synthase_dom"/>
</dbReference>
<dbReference type="InterPro" id="IPR036291">
    <property type="entry name" value="NAD(P)-bd_dom_sf"/>
</dbReference>
<dbReference type="GO" id="GO:0032787">
    <property type="term" value="P:monocarboxylic acid metabolic process"/>
    <property type="evidence" value="ECO:0007669"/>
    <property type="project" value="UniProtKB-ARBA"/>
</dbReference>
<comment type="caution">
    <text evidence="8">The sequence shown here is derived from an EMBL/GenBank/DDBJ whole genome shotgun (WGS) entry which is preliminary data.</text>
</comment>
<organism evidence="8 9">
    <name type="scientific">Coilia grayii</name>
    <name type="common">Gray's grenadier anchovy</name>
    <dbReference type="NCBI Taxonomy" id="363190"/>
    <lineage>
        <taxon>Eukaryota</taxon>
        <taxon>Metazoa</taxon>
        <taxon>Chordata</taxon>
        <taxon>Craniata</taxon>
        <taxon>Vertebrata</taxon>
        <taxon>Euteleostomi</taxon>
        <taxon>Actinopterygii</taxon>
        <taxon>Neopterygii</taxon>
        <taxon>Teleostei</taxon>
        <taxon>Clupei</taxon>
        <taxon>Clupeiformes</taxon>
        <taxon>Clupeoidei</taxon>
        <taxon>Engraulidae</taxon>
        <taxon>Coilinae</taxon>
        <taxon>Coilia</taxon>
    </lineage>
</organism>
<dbReference type="PANTHER" id="PTHR45681:SF8">
    <property type="entry name" value="CARRIER DOMAIN-CONTAINING PROTEIN"/>
    <property type="match status" value="1"/>
</dbReference>
<dbReference type="Gene3D" id="3.40.50.720">
    <property type="entry name" value="NAD(P)-binding Rossmann-like Domain"/>
    <property type="match status" value="1"/>
</dbReference>
<dbReference type="Pfam" id="PF00550">
    <property type="entry name" value="PP-binding"/>
    <property type="match status" value="1"/>
</dbReference>
<dbReference type="InterPro" id="IPR016039">
    <property type="entry name" value="Thiolase-like"/>
</dbReference>
<accession>A0ABD1JG01</accession>
<evidence type="ECO:0000313" key="9">
    <source>
        <dbReference type="Proteomes" id="UP001591681"/>
    </source>
</evidence>
<name>A0ABD1JG01_9TELE</name>
<dbReference type="PROSITE" id="PS50075">
    <property type="entry name" value="CARRIER"/>
    <property type="match status" value="1"/>
</dbReference>
<evidence type="ECO:0000256" key="1">
    <source>
        <dbReference type="ARBA" id="ARBA00005194"/>
    </source>
</evidence>
<feature type="domain" description="Carrier" evidence="6">
    <location>
        <begin position="1052"/>
        <end position="1127"/>
    </location>
</feature>
<dbReference type="PANTHER" id="PTHR45681">
    <property type="entry name" value="POLYKETIDE SYNTHASE 44-RELATED"/>
    <property type="match status" value="1"/>
</dbReference>
<dbReference type="SUPFAM" id="SSF51735">
    <property type="entry name" value="NAD(P)-binding Rossmann-fold domains"/>
    <property type="match status" value="1"/>
</dbReference>
<dbReference type="Gene3D" id="3.40.47.10">
    <property type="match status" value="1"/>
</dbReference>
<gene>
    <name evidence="8" type="ORF">ACEWY4_018994</name>
</gene>
<dbReference type="SMART" id="SM00825">
    <property type="entry name" value="PKS_KS"/>
    <property type="match status" value="1"/>
</dbReference>
<dbReference type="Pfam" id="PF00109">
    <property type="entry name" value="ketoacyl-synt"/>
    <property type="match status" value="1"/>
</dbReference>
<keyword evidence="4" id="KW-0808">Transferase</keyword>
<dbReference type="EMBL" id="JBHFQA010000016">
    <property type="protein sequence ID" value="KAL2085674.1"/>
    <property type="molecule type" value="Genomic_DNA"/>
</dbReference>
<dbReference type="PROSITE" id="PS00606">
    <property type="entry name" value="KS3_1"/>
    <property type="match status" value="1"/>
</dbReference>
<dbReference type="Gene3D" id="3.40.366.10">
    <property type="entry name" value="Malonyl-Coenzyme A Acyl Carrier Protein, domain 2"/>
    <property type="match status" value="1"/>
</dbReference>
<dbReference type="InterPro" id="IPR016035">
    <property type="entry name" value="Acyl_Trfase/lysoPLipase"/>
</dbReference>
<dbReference type="Pfam" id="PF00698">
    <property type="entry name" value="Acyl_transf_1"/>
    <property type="match status" value="1"/>
</dbReference>
<keyword evidence="2" id="KW-0596">Phosphopantetheine</keyword>
<dbReference type="PROSITE" id="PS52004">
    <property type="entry name" value="KS3_2"/>
    <property type="match status" value="1"/>
</dbReference>
<dbReference type="GO" id="GO:0004314">
    <property type="term" value="F:[acyl-carrier-protein] S-malonyltransferase activity"/>
    <property type="evidence" value="ECO:0007669"/>
    <property type="project" value="UniProtKB-EC"/>
</dbReference>
<dbReference type="InterPro" id="IPR057326">
    <property type="entry name" value="KR_dom"/>
</dbReference>
<dbReference type="SMART" id="SM00827">
    <property type="entry name" value="PKS_AT"/>
    <property type="match status" value="1"/>
</dbReference>
<keyword evidence="3" id="KW-0597">Phosphoprotein</keyword>
<dbReference type="InterPro" id="IPR036736">
    <property type="entry name" value="ACP-like_sf"/>
</dbReference>
<dbReference type="Gene3D" id="1.10.1200.10">
    <property type="entry name" value="ACP-like"/>
    <property type="match status" value="1"/>
</dbReference>
<keyword evidence="9" id="KW-1185">Reference proteome</keyword>
<comment type="catalytic activity">
    <reaction evidence="5">
        <text>holo-[ACP] + malonyl-CoA = malonyl-[ACP] + CoA</text>
        <dbReference type="Rhea" id="RHEA:41792"/>
        <dbReference type="Rhea" id="RHEA-COMP:9623"/>
        <dbReference type="Rhea" id="RHEA-COMP:9685"/>
        <dbReference type="ChEBI" id="CHEBI:57287"/>
        <dbReference type="ChEBI" id="CHEBI:57384"/>
        <dbReference type="ChEBI" id="CHEBI:64479"/>
        <dbReference type="ChEBI" id="CHEBI:78449"/>
        <dbReference type="EC" id="2.3.1.39"/>
    </reaction>
    <physiologicalReaction direction="left-to-right" evidence="5">
        <dbReference type="Rhea" id="RHEA:41793"/>
    </physiologicalReaction>
</comment>
<dbReference type="SUPFAM" id="SSF52151">
    <property type="entry name" value="FabD/lysophospholipase-like"/>
    <property type="match status" value="1"/>
</dbReference>